<name>A0AA38R9Z4_9PEZI</name>
<keyword evidence="2" id="KW-0732">Signal</keyword>
<dbReference type="PANTHER" id="PTHR35204">
    <property type="entry name" value="YALI0A21131P"/>
    <property type="match status" value="1"/>
</dbReference>
<dbReference type="AlphaFoldDB" id="A0AA38R9Z4"/>
<evidence type="ECO:0000256" key="2">
    <source>
        <dbReference type="SAM" id="SignalP"/>
    </source>
</evidence>
<feature type="compositionally biased region" description="Basic and acidic residues" evidence="1">
    <location>
        <begin position="185"/>
        <end position="197"/>
    </location>
</feature>
<feature type="region of interest" description="Disordered" evidence="1">
    <location>
        <begin position="174"/>
        <end position="206"/>
    </location>
</feature>
<dbReference type="InterPro" id="IPR038921">
    <property type="entry name" value="YOR389W-like"/>
</dbReference>
<dbReference type="EMBL" id="JANBVO010000047">
    <property type="protein sequence ID" value="KAJ9133809.1"/>
    <property type="molecule type" value="Genomic_DNA"/>
</dbReference>
<keyword evidence="4" id="KW-1185">Reference proteome</keyword>
<sequence length="542" mass="59024">MTPRASLSAVLALALLLASAAALDFGPSEEIARERGPDVFNAVHDAMRQWGSSLHHNGMSFFLATVPEGVLFHHGNSREQSPTDPDWLAYEIEHAENFARGGRGPGGPGRPGPPGRGGSDDGDGRLQHVVVDGSRAHGPRPGSTEETRGWLHVYRTTQPLRFLYVDGMSGGKTSMGTLDSQDLLLRGDRSSRAERPGAKRAPGGPMDEQQRAVELCKLCEEWQLQGVVRMEAGFEIIKCNFSDGLRQIQALRRPEEGGGGGGGPQGGGMRSFEFLRGLSERYHDIGSTRTIIDYSSMVSAFFFPVNLTNPDGKRPDLPRLSSASDAELSAIKEYLGDAIAERRDAPLRTIDWQDVTDIVVARYADRIKYMAEMVDSADVMAREVGFLLDVYVDYPGDSTDVDVAGAIKRCTDFYLAAVSPVTDADRLIHAALTAVTSEICSALFRVRQLVDTSEDDGLALAESVKTLQSLMDFLRWSRFKRCPPCAVDEVCVIPMWPMGTVEEYNAPRCSNGSESGEGENYWGGFRGRPGGPRRGGPEPPDL</sequence>
<feature type="chain" id="PRO_5041292830" evidence="2">
    <location>
        <begin position="23"/>
        <end position="542"/>
    </location>
</feature>
<dbReference type="Proteomes" id="UP001174694">
    <property type="component" value="Unassembled WGS sequence"/>
</dbReference>
<feature type="region of interest" description="Disordered" evidence="1">
    <location>
        <begin position="98"/>
        <end position="126"/>
    </location>
</feature>
<evidence type="ECO:0000313" key="3">
    <source>
        <dbReference type="EMBL" id="KAJ9133809.1"/>
    </source>
</evidence>
<feature type="region of interest" description="Disordered" evidence="1">
    <location>
        <begin position="131"/>
        <end position="150"/>
    </location>
</feature>
<feature type="region of interest" description="Disordered" evidence="1">
    <location>
        <begin position="507"/>
        <end position="542"/>
    </location>
</feature>
<feature type="compositionally biased region" description="Gly residues" evidence="1">
    <location>
        <begin position="524"/>
        <end position="534"/>
    </location>
</feature>
<evidence type="ECO:0000313" key="4">
    <source>
        <dbReference type="Proteomes" id="UP001174694"/>
    </source>
</evidence>
<proteinExistence type="predicted"/>
<accession>A0AA38R9Z4</accession>
<gene>
    <name evidence="3" type="ORF">NKR23_g10470</name>
</gene>
<reference evidence="3" key="1">
    <citation type="submission" date="2022-07" db="EMBL/GenBank/DDBJ databases">
        <title>Fungi with potential for degradation of polypropylene.</title>
        <authorList>
            <person name="Gostincar C."/>
        </authorList>
    </citation>
    <scope>NUCLEOTIDE SEQUENCE</scope>
    <source>
        <strain evidence="3">EXF-13308</strain>
    </source>
</reference>
<feature type="signal peptide" evidence="2">
    <location>
        <begin position="1"/>
        <end position="22"/>
    </location>
</feature>
<evidence type="ECO:0000256" key="1">
    <source>
        <dbReference type="SAM" id="MobiDB-lite"/>
    </source>
</evidence>
<dbReference type="PANTHER" id="PTHR35204:SF1">
    <property type="entry name" value="ENTEROTOXIN"/>
    <property type="match status" value="1"/>
</dbReference>
<protein>
    <submittedName>
        <fullName evidence="3">Uncharacterized protein</fullName>
    </submittedName>
</protein>
<comment type="caution">
    <text evidence="3">The sequence shown here is derived from an EMBL/GenBank/DDBJ whole genome shotgun (WGS) entry which is preliminary data.</text>
</comment>
<organism evidence="3 4">
    <name type="scientific">Pleurostoma richardsiae</name>
    <dbReference type="NCBI Taxonomy" id="41990"/>
    <lineage>
        <taxon>Eukaryota</taxon>
        <taxon>Fungi</taxon>
        <taxon>Dikarya</taxon>
        <taxon>Ascomycota</taxon>
        <taxon>Pezizomycotina</taxon>
        <taxon>Sordariomycetes</taxon>
        <taxon>Sordariomycetidae</taxon>
        <taxon>Calosphaeriales</taxon>
        <taxon>Pleurostomataceae</taxon>
        <taxon>Pleurostoma</taxon>
    </lineage>
</organism>